<feature type="transmembrane region" description="Helical" evidence="2">
    <location>
        <begin position="398"/>
        <end position="419"/>
    </location>
</feature>
<feature type="region of interest" description="Disordered" evidence="1">
    <location>
        <begin position="152"/>
        <end position="183"/>
    </location>
</feature>
<protein>
    <submittedName>
        <fullName evidence="3">Uncharacterized protein</fullName>
    </submittedName>
</protein>
<feature type="compositionally biased region" description="Pro residues" evidence="1">
    <location>
        <begin position="166"/>
        <end position="177"/>
    </location>
</feature>
<keyword evidence="4" id="KW-1185">Reference proteome</keyword>
<gene>
    <name evidence="3" type="ORF">AMET1_1370</name>
</gene>
<keyword evidence="2" id="KW-1133">Transmembrane helix</keyword>
<sequence length="427" mass="45235">MVGRGFSLVSVCGLVVCLLIVLVGFGGVVSSSEDQVDVDVVQTTSVVVQGEPADADVLITNDGNSSIEVDITFWLVGEIGDGENLEFDVDDVTLILLEDGEVRVMPHQFEKTFLIESNSTEHVEFKIYYHGVPTAEHLKIWLVGDLSANVVDDNGDDGDVNGESPVSPPGTPSPGSPVDPGDDVVLDPVELGLEMFNDNWGLSSVLVDGKPSLNLVFENENQVRFVLNGSGWDGEDLGVVVDGHGVGDTLYVEAEYVDGSHVAVLNLTAFELGEKIGSVFVGDLDVGVEGILDGEPAGYLSSVMLVENDLELSFEGDLHVGGEVVFTVKVDGEAVEGAVVSSGDFESITDGDGEAVVVFDEPGTYVVNAGMDNMVLDGELLVYNVGSVEVDVSEDRGLFGWILGFALVIGVLLLFLVLARRRKPVEG</sequence>
<comment type="caution">
    <text evidence="3">The sequence shown here is derived from an EMBL/GenBank/DDBJ whole genome shotgun (WGS) entry which is preliminary data.</text>
</comment>
<evidence type="ECO:0000313" key="4">
    <source>
        <dbReference type="Proteomes" id="UP000195137"/>
    </source>
</evidence>
<reference evidence="3 4" key="1">
    <citation type="submission" date="2016-12" db="EMBL/GenBank/DDBJ databases">
        <title>Discovery of methanogenic haloarchaea.</title>
        <authorList>
            <person name="Sorokin D.Y."/>
            <person name="Makarova K.S."/>
            <person name="Abbas B."/>
            <person name="Ferrer M."/>
            <person name="Golyshin P.N."/>
        </authorList>
    </citation>
    <scope>NUCLEOTIDE SEQUENCE [LARGE SCALE GENOMIC DNA]</scope>
    <source>
        <strain evidence="3">AMET1</strain>
    </source>
</reference>
<accession>A0A1Y3GE33</accession>
<dbReference type="Proteomes" id="UP000195137">
    <property type="component" value="Unassembled WGS sequence"/>
</dbReference>
<dbReference type="RefSeq" id="WP_143406891.1">
    <property type="nucleotide sequence ID" value="NZ_MRZU01000004.1"/>
</dbReference>
<dbReference type="AlphaFoldDB" id="A0A1Y3GE33"/>
<organism evidence="3 4">
    <name type="scientific">Methanonatronarchaeum thermophilum</name>
    <dbReference type="NCBI Taxonomy" id="1927129"/>
    <lineage>
        <taxon>Archaea</taxon>
        <taxon>Methanobacteriati</taxon>
        <taxon>Methanobacteriota</taxon>
        <taxon>Methanonatronarchaeia</taxon>
        <taxon>Methanonatronarchaeales</taxon>
        <taxon>Methanonatronarchaeaceae</taxon>
        <taxon>Methanonatronarchaeum</taxon>
    </lineage>
</organism>
<keyword evidence="2" id="KW-0812">Transmembrane</keyword>
<evidence type="ECO:0000313" key="3">
    <source>
        <dbReference type="EMBL" id="OUJ18454.1"/>
    </source>
</evidence>
<keyword evidence="2" id="KW-0472">Membrane</keyword>
<name>A0A1Y3GE33_9EURY</name>
<proteinExistence type="predicted"/>
<evidence type="ECO:0000256" key="2">
    <source>
        <dbReference type="SAM" id="Phobius"/>
    </source>
</evidence>
<evidence type="ECO:0000256" key="1">
    <source>
        <dbReference type="SAM" id="MobiDB-lite"/>
    </source>
</evidence>
<dbReference type="EMBL" id="MRZU01000004">
    <property type="protein sequence ID" value="OUJ18454.1"/>
    <property type="molecule type" value="Genomic_DNA"/>
</dbReference>